<comment type="caution">
    <text evidence="6">The sequence shown here is derived from an EMBL/GenBank/DDBJ whole genome shotgun (WGS) entry which is preliminary data.</text>
</comment>
<gene>
    <name evidence="6" type="ORF">GV64_03035</name>
</gene>
<evidence type="ECO:0000256" key="1">
    <source>
        <dbReference type="ARBA" id="ARBA00009437"/>
    </source>
</evidence>
<dbReference type="AlphaFoldDB" id="A0A081K6S6"/>
<dbReference type="InterPro" id="IPR036390">
    <property type="entry name" value="WH_DNA-bd_sf"/>
</dbReference>
<sequence>MARPPSLKGLRTFEVVARHLSFTRAADELNITQAAVSQQIRNLEEELGIPLFRRTTRQLHLSDNGERLLIHVQKAFRELEKGLNKVRTDRYHYLNISVLPSFASRWLIPRLGQFSQKHPDIEIRLLPSLALTDFSKEDIDLAIRFGAGNYPGVSTEFLMEEKAFPVCRPDFFSTDNPEIHELDGVPLLQDAGVGAITWREWLDQAGGTQLDVRYGTQITDAGLLLDLARTGHGVALSRASLVKDDLDKGLLIKPFELVLESSFSYYLVSRPNSQSDPRIRVFSHWLKQACEEFNTLTLSYVQ</sequence>
<evidence type="ECO:0000256" key="4">
    <source>
        <dbReference type="ARBA" id="ARBA00023163"/>
    </source>
</evidence>
<comment type="similarity">
    <text evidence="1">Belongs to the LysR transcriptional regulatory family.</text>
</comment>
<keyword evidence="2" id="KW-0805">Transcription regulation</keyword>
<dbReference type="GO" id="GO:0043565">
    <property type="term" value="F:sequence-specific DNA binding"/>
    <property type="evidence" value="ECO:0007669"/>
    <property type="project" value="TreeGrafter"/>
</dbReference>
<dbReference type="SUPFAM" id="SSF53850">
    <property type="entry name" value="Periplasmic binding protein-like II"/>
    <property type="match status" value="1"/>
</dbReference>
<dbReference type="GO" id="GO:0006351">
    <property type="term" value="P:DNA-templated transcription"/>
    <property type="evidence" value="ECO:0007669"/>
    <property type="project" value="TreeGrafter"/>
</dbReference>
<dbReference type="GO" id="GO:0003700">
    <property type="term" value="F:DNA-binding transcription factor activity"/>
    <property type="evidence" value="ECO:0007669"/>
    <property type="project" value="InterPro"/>
</dbReference>
<dbReference type="InterPro" id="IPR036388">
    <property type="entry name" value="WH-like_DNA-bd_sf"/>
</dbReference>
<dbReference type="RefSeq" id="WP_020584666.1">
    <property type="nucleotide sequence ID" value="NZ_JOJP01000001.1"/>
</dbReference>
<proteinExistence type="inferred from homology"/>
<dbReference type="PROSITE" id="PS50931">
    <property type="entry name" value="HTH_LYSR"/>
    <property type="match status" value="1"/>
</dbReference>
<dbReference type="Proteomes" id="UP000027997">
    <property type="component" value="Unassembled WGS sequence"/>
</dbReference>
<dbReference type="SUPFAM" id="SSF46785">
    <property type="entry name" value="Winged helix' DNA-binding domain"/>
    <property type="match status" value="1"/>
</dbReference>
<dbReference type="Gene3D" id="3.40.190.10">
    <property type="entry name" value="Periplasmic binding protein-like II"/>
    <property type="match status" value="2"/>
</dbReference>
<protein>
    <recommendedName>
        <fullName evidence="5">HTH lysR-type domain-containing protein</fullName>
    </recommendedName>
</protein>
<evidence type="ECO:0000256" key="2">
    <source>
        <dbReference type="ARBA" id="ARBA00023015"/>
    </source>
</evidence>
<dbReference type="Pfam" id="PF03466">
    <property type="entry name" value="LysR_substrate"/>
    <property type="match status" value="1"/>
</dbReference>
<organism evidence="6 7">
    <name type="scientific">Endozoicomonas elysicola</name>
    <dbReference type="NCBI Taxonomy" id="305900"/>
    <lineage>
        <taxon>Bacteria</taxon>
        <taxon>Pseudomonadati</taxon>
        <taxon>Pseudomonadota</taxon>
        <taxon>Gammaproteobacteria</taxon>
        <taxon>Oceanospirillales</taxon>
        <taxon>Endozoicomonadaceae</taxon>
        <taxon>Endozoicomonas</taxon>
    </lineage>
</organism>
<dbReference type="InterPro" id="IPR058163">
    <property type="entry name" value="LysR-type_TF_proteobact-type"/>
</dbReference>
<dbReference type="STRING" id="305900.GV64_03035"/>
<evidence type="ECO:0000256" key="3">
    <source>
        <dbReference type="ARBA" id="ARBA00023125"/>
    </source>
</evidence>
<dbReference type="PANTHER" id="PTHR30537:SF26">
    <property type="entry name" value="GLYCINE CLEAVAGE SYSTEM TRANSCRIPTIONAL ACTIVATOR"/>
    <property type="match status" value="1"/>
</dbReference>
<dbReference type="Gene3D" id="1.10.10.10">
    <property type="entry name" value="Winged helix-like DNA-binding domain superfamily/Winged helix DNA-binding domain"/>
    <property type="match status" value="1"/>
</dbReference>
<dbReference type="Pfam" id="PF00126">
    <property type="entry name" value="HTH_1"/>
    <property type="match status" value="1"/>
</dbReference>
<keyword evidence="4" id="KW-0804">Transcription</keyword>
<dbReference type="PANTHER" id="PTHR30537">
    <property type="entry name" value="HTH-TYPE TRANSCRIPTIONAL REGULATOR"/>
    <property type="match status" value="1"/>
</dbReference>
<reference evidence="6 7" key="1">
    <citation type="submission" date="2014-06" db="EMBL/GenBank/DDBJ databases">
        <title>Whole Genome Sequences of Three Symbiotic Endozoicomonas Bacteria.</title>
        <authorList>
            <person name="Neave M.J."/>
            <person name="Apprill A."/>
            <person name="Voolstra C.R."/>
        </authorList>
    </citation>
    <scope>NUCLEOTIDE SEQUENCE [LARGE SCALE GENOMIC DNA]</scope>
    <source>
        <strain evidence="6 7">DSM 22380</strain>
    </source>
</reference>
<evidence type="ECO:0000259" key="5">
    <source>
        <dbReference type="PROSITE" id="PS50931"/>
    </source>
</evidence>
<dbReference type="NCBIfam" id="NF008352">
    <property type="entry name" value="PRK11139.1"/>
    <property type="match status" value="1"/>
</dbReference>
<dbReference type="CDD" id="cd08432">
    <property type="entry name" value="PBP2_GcdR_TrpI_HvrB_AmpR_like"/>
    <property type="match status" value="1"/>
</dbReference>
<name>A0A081K6S6_9GAMM</name>
<keyword evidence="7" id="KW-1185">Reference proteome</keyword>
<dbReference type="EMBL" id="JOJP01000001">
    <property type="protein sequence ID" value="KEI69852.1"/>
    <property type="molecule type" value="Genomic_DNA"/>
</dbReference>
<dbReference type="InterPro" id="IPR000847">
    <property type="entry name" value="LysR_HTH_N"/>
</dbReference>
<feature type="domain" description="HTH lysR-type" evidence="5">
    <location>
        <begin position="5"/>
        <end position="62"/>
    </location>
</feature>
<accession>A0A081K6S6</accession>
<evidence type="ECO:0000313" key="6">
    <source>
        <dbReference type="EMBL" id="KEI69852.1"/>
    </source>
</evidence>
<dbReference type="InterPro" id="IPR005119">
    <property type="entry name" value="LysR_subst-bd"/>
</dbReference>
<keyword evidence="3" id="KW-0238">DNA-binding</keyword>
<dbReference type="FunFam" id="1.10.10.10:FF:000038">
    <property type="entry name" value="Glycine cleavage system transcriptional activator"/>
    <property type="match status" value="1"/>
</dbReference>
<evidence type="ECO:0000313" key="7">
    <source>
        <dbReference type="Proteomes" id="UP000027997"/>
    </source>
</evidence>
<dbReference type="eggNOG" id="COG0583">
    <property type="taxonomic scope" value="Bacteria"/>
</dbReference>
<dbReference type="PRINTS" id="PR00039">
    <property type="entry name" value="HTHLYSR"/>
</dbReference>